<dbReference type="SUPFAM" id="SSF52047">
    <property type="entry name" value="RNI-like"/>
    <property type="match status" value="2"/>
</dbReference>
<dbReference type="EMBL" id="AJWJ01000095">
    <property type="protein sequence ID" value="KAF2075566.1"/>
    <property type="molecule type" value="Genomic_DNA"/>
</dbReference>
<feature type="compositionally biased region" description="Polar residues" evidence="1">
    <location>
        <begin position="689"/>
        <end position="706"/>
    </location>
</feature>
<sequence>MASSELSTGEKRFIFELEGCDPDFVCWVKKTNKKDVVQDRLLVFTKYRIYSIKRNKVGGKKQVQRQGHLYDLVEIRTDDIDKVVLKFTTFNIDISGPTTGTTIPKLLINAFHRISFTFSQEALPSLVILPPERAIPEIEQIDPGLAHGFVEVYKAQCNYYASPVNNDLIYYIEDTVSKGSRVFCLDDFAGIDKNSETAAINLVPVLAALRHNTFFDTFICHNKTRKELPALLADVFHHNTTIVRVDLQGIDADDGWVQLGDALKDNQSNNLCFLNISDNNVQDKGMNSIATAIRNLSRPFGEFIARNVGMEPKGASVFFRTLQANYASSGTITKMDFSNNKLDKMGSESLHDWIVLLNSSIPNPRKPLVYLNVENTQLDTAKVTSAIRQANVEAIEYLNLSNNRFTPEAVQNLCTIISKCDSLANIKLRHCGITGEQVTSIISACSSGVAVADRVLDLSDNNLEQKGALLFANTIKTCTNVSFLKLAQNSFRKKGMTFILQALEENTTLSAIDLSSNFKSSSKAESIVDHLARVVHNHPSIRRLVLAGKDRSGFFLGKELLPLVKSLNEDCKLVELDISGNSMGDDICRELFEALKKNVNLKSLVIDDNALGIAGFQAMKRCFTTNRSLVDIPVPTTDIMKMLSTSKDKKATNDKIGEILADVQTCLSNNKNGIAYTDIPSSTKTTVAISSSTPSFRASTYSSNNLGGDDYSNHSSPSYQQPQYSSPSYNNNRASNYSGYASSNHLSYSGNSNYSNGLAVPPPPPTLDYPPPPPPAEESYYSYSNHNESTEQQYTYDEQPPVYDENQTSAGYDESAHYEQPEQPEHTETYDQSAYDQSAYDQSAYDQSAYDQSAYDQSAYDQSAYDQSNGYDDYDEAKNRVPPPPPM</sequence>
<accession>A0A8J4Q772</accession>
<evidence type="ECO:0000313" key="3">
    <source>
        <dbReference type="Proteomes" id="UP000695562"/>
    </source>
</evidence>
<evidence type="ECO:0000256" key="1">
    <source>
        <dbReference type="SAM" id="MobiDB-lite"/>
    </source>
</evidence>
<organism evidence="2 3">
    <name type="scientific">Polysphondylium violaceum</name>
    <dbReference type="NCBI Taxonomy" id="133409"/>
    <lineage>
        <taxon>Eukaryota</taxon>
        <taxon>Amoebozoa</taxon>
        <taxon>Evosea</taxon>
        <taxon>Eumycetozoa</taxon>
        <taxon>Dictyostelia</taxon>
        <taxon>Dictyosteliales</taxon>
        <taxon>Dictyosteliaceae</taxon>
        <taxon>Polysphondylium</taxon>
    </lineage>
</organism>
<dbReference type="GO" id="GO:0034315">
    <property type="term" value="P:regulation of Arp2/3 complex-mediated actin nucleation"/>
    <property type="evidence" value="ECO:0007669"/>
    <property type="project" value="TreeGrafter"/>
</dbReference>
<dbReference type="Gene3D" id="3.80.10.10">
    <property type="entry name" value="Ribonuclease Inhibitor"/>
    <property type="match status" value="1"/>
</dbReference>
<gene>
    <name evidence="2" type="ORF">CYY_003152</name>
</gene>
<dbReference type="GO" id="GO:0005886">
    <property type="term" value="C:plasma membrane"/>
    <property type="evidence" value="ECO:0007669"/>
    <property type="project" value="TreeGrafter"/>
</dbReference>
<feature type="compositionally biased region" description="Basic and acidic residues" evidence="1">
    <location>
        <begin position="814"/>
        <end position="829"/>
    </location>
</feature>
<dbReference type="InterPro" id="IPR001611">
    <property type="entry name" value="Leu-rich_rpt"/>
</dbReference>
<feature type="compositionally biased region" description="Low complexity" evidence="1">
    <location>
        <begin position="713"/>
        <end position="732"/>
    </location>
</feature>
<feature type="compositionally biased region" description="Pro residues" evidence="1">
    <location>
        <begin position="760"/>
        <end position="776"/>
    </location>
</feature>
<dbReference type="InterPro" id="IPR032675">
    <property type="entry name" value="LRR_dom_sf"/>
</dbReference>
<dbReference type="PANTHER" id="PTHR24112:SF34">
    <property type="entry name" value="LEUCINE-RICH REPEAT-CONTAINING PROTEIN"/>
    <property type="match status" value="1"/>
</dbReference>
<proteinExistence type="predicted"/>
<feature type="region of interest" description="Disordered" evidence="1">
    <location>
        <begin position="754"/>
        <end position="887"/>
    </location>
</feature>
<dbReference type="GO" id="GO:0030027">
    <property type="term" value="C:lamellipodium"/>
    <property type="evidence" value="ECO:0007669"/>
    <property type="project" value="TreeGrafter"/>
</dbReference>
<feature type="region of interest" description="Disordered" evidence="1">
    <location>
        <begin position="689"/>
        <end position="737"/>
    </location>
</feature>
<keyword evidence="3" id="KW-1185">Reference proteome</keyword>
<dbReference type="Proteomes" id="UP000695562">
    <property type="component" value="Unassembled WGS sequence"/>
</dbReference>
<dbReference type="Pfam" id="PF00560">
    <property type="entry name" value="LRR_1"/>
    <property type="match status" value="1"/>
</dbReference>
<dbReference type="GO" id="GO:0016477">
    <property type="term" value="P:cell migration"/>
    <property type="evidence" value="ECO:0007669"/>
    <property type="project" value="TreeGrafter"/>
</dbReference>
<dbReference type="InterPro" id="IPR051279">
    <property type="entry name" value="PP1-Reg/Actin-Interact_Protein"/>
</dbReference>
<protein>
    <recommendedName>
        <fullName evidence="4">Leucine-rich repeat-containing protein</fullName>
    </recommendedName>
</protein>
<comment type="caution">
    <text evidence="2">The sequence shown here is derived from an EMBL/GenBank/DDBJ whole genome shotgun (WGS) entry which is preliminary data.</text>
</comment>
<dbReference type="SMART" id="SM00368">
    <property type="entry name" value="LRR_RI"/>
    <property type="match status" value="5"/>
</dbReference>
<dbReference type="PANTHER" id="PTHR24112">
    <property type="entry name" value="LEUCINE-RICH REPEAT, ISOFORM F-RELATED"/>
    <property type="match status" value="1"/>
</dbReference>
<dbReference type="Pfam" id="PF13516">
    <property type="entry name" value="LRR_6"/>
    <property type="match status" value="2"/>
</dbReference>
<evidence type="ECO:0008006" key="4">
    <source>
        <dbReference type="Google" id="ProtNLM"/>
    </source>
</evidence>
<evidence type="ECO:0000313" key="2">
    <source>
        <dbReference type="EMBL" id="KAF2075566.1"/>
    </source>
</evidence>
<dbReference type="AlphaFoldDB" id="A0A8J4Q772"/>
<dbReference type="OrthoDB" id="18598at2759"/>
<feature type="compositionally biased region" description="Low complexity" evidence="1">
    <location>
        <begin position="777"/>
        <end position="791"/>
    </location>
</feature>
<reference evidence="2" key="1">
    <citation type="submission" date="2020-01" db="EMBL/GenBank/DDBJ databases">
        <title>Development of genomics and gene disruption for Polysphondylium violaceum indicates a role for the polyketide synthase stlB in stalk morphogenesis.</title>
        <authorList>
            <person name="Narita B."/>
            <person name="Kawabe Y."/>
            <person name="Kin K."/>
            <person name="Saito T."/>
            <person name="Gibbs R."/>
            <person name="Kuspa A."/>
            <person name="Muzny D."/>
            <person name="Queller D."/>
            <person name="Richards S."/>
            <person name="Strassman J."/>
            <person name="Sucgang R."/>
            <person name="Worley K."/>
            <person name="Schaap P."/>
        </authorList>
    </citation>
    <scope>NUCLEOTIDE SEQUENCE</scope>
    <source>
        <strain evidence="2">QSvi11</strain>
    </source>
</reference>
<name>A0A8J4Q772_9MYCE</name>
<feature type="compositionally biased region" description="Polar residues" evidence="1">
    <location>
        <begin position="830"/>
        <end position="870"/>
    </location>
</feature>